<dbReference type="EMBL" id="AP003143">
    <property type="protein sequence ID" value="BAD54733.1"/>
    <property type="molecule type" value="Genomic_DNA"/>
</dbReference>
<accession>Q5ZD00</accession>
<gene>
    <name evidence="2" type="primary">P0489E06.30</name>
</gene>
<feature type="region of interest" description="Disordered" evidence="1">
    <location>
        <begin position="74"/>
        <end position="170"/>
    </location>
</feature>
<sequence>MAVLILIGAMSSLDFARMKRCPSSLDFVHLHPCTFVYDQTEPQTKPYPLDMWKYAPRSTVDRVHPWAHQLAPWAPRATDGRAPRGGHTARPEAATSARPAGGGARAPMVAGGGPTKEVAGVEGGGGAARVDGDGGVPAVGELGEPVDGVGGSAAKPEETTPRRGTVPTSG</sequence>
<name>Q5ZD00_ORYSJ</name>
<evidence type="ECO:0000256" key="1">
    <source>
        <dbReference type="SAM" id="MobiDB-lite"/>
    </source>
</evidence>
<organism evidence="2">
    <name type="scientific">Oryza sativa subsp. japonica</name>
    <name type="common">Rice</name>
    <dbReference type="NCBI Taxonomy" id="39947"/>
    <lineage>
        <taxon>Eukaryota</taxon>
        <taxon>Viridiplantae</taxon>
        <taxon>Streptophyta</taxon>
        <taxon>Embryophyta</taxon>
        <taxon>Tracheophyta</taxon>
        <taxon>Spermatophyta</taxon>
        <taxon>Magnoliopsida</taxon>
        <taxon>Liliopsida</taxon>
        <taxon>Poales</taxon>
        <taxon>Poaceae</taxon>
        <taxon>BOP clade</taxon>
        <taxon>Oryzoideae</taxon>
        <taxon>Oryzeae</taxon>
        <taxon>Oryzinae</taxon>
        <taxon>Oryza</taxon>
        <taxon>Oryza sativa</taxon>
    </lineage>
</organism>
<protein>
    <submittedName>
        <fullName evidence="2">Pr1-like protein</fullName>
    </submittedName>
</protein>
<dbReference type="AlphaFoldDB" id="Q5ZD00"/>
<dbReference type="Proteomes" id="UP000817658">
    <property type="component" value="Chromosome 1"/>
</dbReference>
<proteinExistence type="predicted"/>
<feature type="compositionally biased region" description="Gly residues" evidence="1">
    <location>
        <begin position="121"/>
        <end position="137"/>
    </location>
</feature>
<evidence type="ECO:0000313" key="2">
    <source>
        <dbReference type="EMBL" id="BAD54733.1"/>
    </source>
</evidence>
<reference evidence="2" key="1">
    <citation type="journal article" date="2002" name="Nature">
        <title>The genome sequence and structure of rice chromosome 1.</title>
        <authorList>
            <person name="Sasaki T."/>
            <person name="Matsumoto T."/>
            <person name="Yamamoto K."/>
            <person name="Sakata K."/>
            <person name="Baba T."/>
            <person name="Katayose Y."/>
            <person name="Wu J."/>
            <person name="Niimura Y."/>
            <person name="Cheng Z."/>
            <person name="Nagamura Y."/>
            <person name="Antonio B.A."/>
            <person name="Kanamori H."/>
            <person name="Hosokawa S."/>
            <person name="Masukawa M."/>
            <person name="Arikawa K."/>
            <person name="Chiden Y."/>
            <person name="Hayashi M."/>
            <person name="Okamoto M."/>
            <person name="Ando T."/>
            <person name="Aoki H."/>
            <person name="Arita K."/>
            <person name="Hamada M."/>
            <person name="Harada C."/>
            <person name="Hijishita S."/>
            <person name="Honda M."/>
            <person name="Ichikawa Y."/>
            <person name="Idonuma A."/>
            <person name="Iijima M."/>
            <person name="Ikeda M."/>
            <person name="Ikeno M."/>
            <person name="Itoh S."/>
            <person name="Itoh T."/>
            <person name="Itoh Y."/>
            <person name="Itoh Y."/>
            <person name="Iwabuchi A."/>
            <person name="Kamiya K."/>
            <person name="Karasawa W."/>
            <person name="Katagiri S."/>
            <person name="Kikuta A."/>
            <person name="Kobayashi N."/>
            <person name="Kono I."/>
            <person name="Machita K."/>
            <person name="Maehara T."/>
            <person name="Mizuno H."/>
            <person name="Mizubayashi T."/>
            <person name="Mukai Y."/>
            <person name="Nagasaki H."/>
            <person name="Nakashima M."/>
            <person name="Nakama Y."/>
            <person name="Nakamichi Y."/>
            <person name="Nakamura M."/>
            <person name="Namiki N."/>
            <person name="Negishi M."/>
            <person name="Ohta I."/>
            <person name="Ono N."/>
            <person name="Saji S."/>
            <person name="Sakai K."/>
            <person name="Shibata M."/>
            <person name="Shimokawa T."/>
            <person name="Shomura A."/>
            <person name="Song J."/>
            <person name="Takazaki Y."/>
            <person name="Terasawa K."/>
            <person name="Tsuji K."/>
            <person name="Waki K."/>
            <person name="Yamagata H."/>
            <person name="Yamane H."/>
            <person name="Yoshiki S."/>
            <person name="Yoshihara R."/>
            <person name="Yukawa K."/>
            <person name="Zhong H."/>
            <person name="Iwama H."/>
            <person name="Endo T."/>
            <person name="Ito H."/>
            <person name="Hahn J.H."/>
            <person name="Kim H.I."/>
            <person name="Eun M.Y."/>
            <person name="Yano M."/>
            <person name="Jiang J."/>
            <person name="Gojobori T."/>
        </authorList>
    </citation>
    <scope>NUCLEOTIDE SEQUENCE [LARGE SCALE GENOMIC DNA]</scope>
</reference>
<feature type="compositionally biased region" description="Gly residues" evidence="1">
    <location>
        <begin position="100"/>
        <end position="114"/>
    </location>
</feature>